<sequence length="74" mass="8568">MKWVAPMQVMTRVEQNVGVQRGKIRTCKTYTPVPFGTRRRFDENEEQLCIHGGGSSPELLLNPKISWLHEKDIE</sequence>
<reference evidence="2" key="1">
    <citation type="submission" date="2019-04" db="EMBL/GenBank/DDBJ databases">
        <authorList>
            <person name="Melise S."/>
            <person name="Noan J."/>
            <person name="Okalmin O."/>
        </authorList>
    </citation>
    <scope>NUCLEOTIDE SEQUENCE</scope>
    <source>
        <strain evidence="2">FN9</strain>
    </source>
</reference>
<organism evidence="2">
    <name type="scientific">Gibberella zeae</name>
    <name type="common">Wheat head blight fungus</name>
    <name type="synonym">Fusarium graminearum</name>
    <dbReference type="NCBI Taxonomy" id="5518"/>
    <lineage>
        <taxon>Eukaryota</taxon>
        <taxon>Fungi</taxon>
        <taxon>Dikarya</taxon>
        <taxon>Ascomycota</taxon>
        <taxon>Pezizomycotina</taxon>
        <taxon>Sordariomycetes</taxon>
        <taxon>Hypocreomycetidae</taxon>
        <taxon>Hypocreales</taxon>
        <taxon>Nectriaceae</taxon>
        <taxon>Fusarium</taxon>
    </lineage>
</organism>
<dbReference type="EMBL" id="CAJPIJ010000138">
    <property type="protein sequence ID" value="CAG1987221.1"/>
    <property type="molecule type" value="Genomic_DNA"/>
</dbReference>
<accession>A0A4E9EGG5</accession>
<protein>
    <submittedName>
        <fullName evidence="2">Uncharacterized protein</fullName>
    </submittedName>
</protein>
<gene>
    <name evidence="2" type="ORF">FUG_LOCUS459895</name>
    <name evidence="1" type="ORF">MDCFG202_LOCUS292304</name>
</gene>
<evidence type="ECO:0000313" key="2">
    <source>
        <dbReference type="EMBL" id="VIO61940.1"/>
    </source>
</evidence>
<dbReference type="Proteomes" id="UP000746612">
    <property type="component" value="Unassembled WGS sequence"/>
</dbReference>
<name>A0A4E9EGG5_GIBZA</name>
<evidence type="ECO:0000313" key="1">
    <source>
        <dbReference type="EMBL" id="CAG1987221.1"/>
    </source>
</evidence>
<proteinExistence type="predicted"/>
<dbReference type="EMBL" id="CAAKMV010000155">
    <property type="protein sequence ID" value="VIO61940.1"/>
    <property type="molecule type" value="Genomic_DNA"/>
</dbReference>
<dbReference type="AlphaFoldDB" id="A0A4E9EGG5"/>
<reference evidence="1" key="2">
    <citation type="submission" date="2021-03" db="EMBL/GenBank/DDBJ databases">
        <authorList>
            <person name="Alouane T."/>
            <person name="Langin T."/>
            <person name="Bonhomme L."/>
        </authorList>
    </citation>
    <scope>NUCLEOTIDE SEQUENCE</scope>
    <source>
        <strain evidence="1">MDC_Fg202</strain>
    </source>
</reference>